<evidence type="ECO:0000256" key="2">
    <source>
        <dbReference type="ARBA" id="ARBA00008048"/>
    </source>
</evidence>
<dbReference type="InterPro" id="IPR021627">
    <property type="entry name" value="Mediator_Med27"/>
</dbReference>
<evidence type="ECO:0000256" key="6">
    <source>
        <dbReference type="SAM" id="MobiDB-lite"/>
    </source>
</evidence>
<keyword evidence="3" id="KW-0805">Transcription regulation</keyword>
<comment type="subcellular location">
    <subcellularLocation>
        <location evidence="1">Nucleus</location>
    </subcellularLocation>
</comment>
<feature type="compositionally biased region" description="Basic and acidic residues" evidence="6">
    <location>
        <begin position="89"/>
        <end position="106"/>
    </location>
</feature>
<dbReference type="RefSeq" id="XP_027612295.1">
    <property type="nucleotide sequence ID" value="XM_027756494.1"/>
</dbReference>
<dbReference type="OrthoDB" id="10261040at2759"/>
<dbReference type="GO" id="GO:0006357">
    <property type="term" value="P:regulation of transcription by RNA polymerase II"/>
    <property type="evidence" value="ECO:0007669"/>
    <property type="project" value="TreeGrafter"/>
</dbReference>
<evidence type="ECO:0008006" key="9">
    <source>
        <dbReference type="Google" id="ProtNLM"/>
    </source>
</evidence>
<evidence type="ECO:0000256" key="4">
    <source>
        <dbReference type="ARBA" id="ARBA00023163"/>
    </source>
</evidence>
<dbReference type="InParanoid" id="A0A401GGU1"/>
<dbReference type="EMBL" id="BFAD01000003">
    <property type="protein sequence ID" value="GBE81382.1"/>
    <property type="molecule type" value="Genomic_DNA"/>
</dbReference>
<organism evidence="7 8">
    <name type="scientific">Sparassis crispa</name>
    <dbReference type="NCBI Taxonomy" id="139825"/>
    <lineage>
        <taxon>Eukaryota</taxon>
        <taxon>Fungi</taxon>
        <taxon>Dikarya</taxon>
        <taxon>Basidiomycota</taxon>
        <taxon>Agaricomycotina</taxon>
        <taxon>Agaricomycetes</taxon>
        <taxon>Polyporales</taxon>
        <taxon>Sparassidaceae</taxon>
        <taxon>Sparassis</taxon>
    </lineage>
</organism>
<comment type="similarity">
    <text evidence="2">Belongs to the Mediator complex subunit 27 family.</text>
</comment>
<name>A0A401GGU1_9APHY</name>
<evidence type="ECO:0000256" key="5">
    <source>
        <dbReference type="ARBA" id="ARBA00023242"/>
    </source>
</evidence>
<evidence type="ECO:0000313" key="7">
    <source>
        <dbReference type="EMBL" id="GBE81382.1"/>
    </source>
</evidence>
<dbReference type="GO" id="GO:0003713">
    <property type="term" value="F:transcription coactivator activity"/>
    <property type="evidence" value="ECO:0007669"/>
    <property type="project" value="TreeGrafter"/>
</dbReference>
<evidence type="ECO:0000313" key="8">
    <source>
        <dbReference type="Proteomes" id="UP000287166"/>
    </source>
</evidence>
<dbReference type="GO" id="GO:0016592">
    <property type="term" value="C:mediator complex"/>
    <property type="evidence" value="ECO:0007669"/>
    <property type="project" value="InterPro"/>
</dbReference>
<dbReference type="Proteomes" id="UP000287166">
    <property type="component" value="Unassembled WGS sequence"/>
</dbReference>
<evidence type="ECO:0000256" key="3">
    <source>
        <dbReference type="ARBA" id="ARBA00023015"/>
    </source>
</evidence>
<sequence>MSATVENHSTPPVPTDVNALQDKLKTLTEFSARLRALRQIPAVLVRPPGAGSIHTVAPSPPLQHEFQVLNEVSGTLLSQPVQEALAAARDSEQKDKSDINSTVRRETQKRKRPPSPESPQPYRPFEPKSSSSFPEIDQGLPPVRLGTLPGFIREYNGADHAVKMHVYSPSRNRPLACPVVLRCMIRDVVTVFLTLGESATGAPLDVECATAFGPREQEPSHSQSQYLVYQNLSQQIAKMIQSQPQTSLRAVLNLLCSYEELFVQRCAVCDRILSVEAYVPPVGRVWTKMGDGAFGWEARHATCLQR</sequence>
<dbReference type="PANTHER" id="PTHR13130:SF4">
    <property type="entry name" value="MEDIATOR OF RNA POLYMERASE II TRANSCRIPTION SUBUNIT 27"/>
    <property type="match status" value="1"/>
</dbReference>
<feature type="compositionally biased region" description="Pro residues" evidence="6">
    <location>
        <begin position="115"/>
        <end position="124"/>
    </location>
</feature>
<keyword evidence="8" id="KW-1185">Reference proteome</keyword>
<reference evidence="7 8" key="1">
    <citation type="journal article" date="2018" name="Sci. Rep.">
        <title>Genome sequence of the cauliflower mushroom Sparassis crispa (Hanabiratake) and its association with beneficial usage.</title>
        <authorList>
            <person name="Kiyama R."/>
            <person name="Furutani Y."/>
            <person name="Kawaguchi K."/>
            <person name="Nakanishi T."/>
        </authorList>
    </citation>
    <scope>NUCLEOTIDE SEQUENCE [LARGE SCALE GENOMIC DNA]</scope>
</reference>
<dbReference type="PANTHER" id="PTHR13130">
    <property type="entry name" value="34 KDA TRANSCRIPTIONAL CO-ACTIVATOR-RELATED"/>
    <property type="match status" value="1"/>
</dbReference>
<feature type="region of interest" description="Disordered" evidence="6">
    <location>
        <begin position="83"/>
        <end position="141"/>
    </location>
</feature>
<protein>
    <recommendedName>
        <fullName evidence="9">Mediator of RNA polymerase II transcription subunit 27</fullName>
    </recommendedName>
</protein>
<proteinExistence type="inferred from homology"/>
<dbReference type="Pfam" id="PF11571">
    <property type="entry name" value="Med27"/>
    <property type="match status" value="1"/>
</dbReference>
<dbReference type="GeneID" id="38778299"/>
<dbReference type="AlphaFoldDB" id="A0A401GGU1"/>
<comment type="caution">
    <text evidence="7">The sequence shown here is derived from an EMBL/GenBank/DDBJ whole genome shotgun (WGS) entry which is preliminary data.</text>
</comment>
<keyword evidence="4" id="KW-0804">Transcription</keyword>
<dbReference type="STRING" id="139825.A0A401GGU1"/>
<evidence type="ECO:0000256" key="1">
    <source>
        <dbReference type="ARBA" id="ARBA00004123"/>
    </source>
</evidence>
<keyword evidence="5" id="KW-0539">Nucleus</keyword>
<gene>
    <name evidence="7" type="ORF">SCP_0311110</name>
</gene>
<accession>A0A401GGU1</accession>